<gene>
    <name evidence="2" type="ORF">DEA37_0002987</name>
</gene>
<dbReference type="AlphaFoldDB" id="A0A5J4N313"/>
<name>A0A5J4N313_9TREM</name>
<organism evidence="2 3">
    <name type="scientific">Paragonimus westermani</name>
    <dbReference type="NCBI Taxonomy" id="34504"/>
    <lineage>
        <taxon>Eukaryota</taxon>
        <taxon>Metazoa</taxon>
        <taxon>Spiralia</taxon>
        <taxon>Lophotrochozoa</taxon>
        <taxon>Platyhelminthes</taxon>
        <taxon>Trematoda</taxon>
        <taxon>Digenea</taxon>
        <taxon>Plagiorchiida</taxon>
        <taxon>Troglotremata</taxon>
        <taxon>Troglotrematidae</taxon>
        <taxon>Paragonimus</taxon>
    </lineage>
</organism>
<keyword evidence="3" id="KW-1185">Reference proteome</keyword>
<dbReference type="EMBL" id="QNGE01019761">
    <property type="protein sequence ID" value="KAA3669905.1"/>
    <property type="molecule type" value="Genomic_DNA"/>
</dbReference>
<sequence>MWYGLLIVAVRHMWMCMASSTWPTHYPMVLLQIMECRLPLIASRWKIKYCIKQNDITLATSLMKSPFRKMGTMCLV</sequence>
<evidence type="ECO:0000256" key="1">
    <source>
        <dbReference type="SAM" id="SignalP"/>
    </source>
</evidence>
<dbReference type="Proteomes" id="UP000324629">
    <property type="component" value="Unassembled WGS sequence"/>
</dbReference>
<feature type="signal peptide" evidence="1">
    <location>
        <begin position="1"/>
        <end position="18"/>
    </location>
</feature>
<evidence type="ECO:0000313" key="2">
    <source>
        <dbReference type="EMBL" id="KAA3669905.1"/>
    </source>
</evidence>
<keyword evidence="1" id="KW-0732">Signal</keyword>
<comment type="caution">
    <text evidence="2">The sequence shown here is derived from an EMBL/GenBank/DDBJ whole genome shotgun (WGS) entry which is preliminary data.</text>
</comment>
<accession>A0A5J4N313</accession>
<protein>
    <recommendedName>
        <fullName evidence="4">Secreted protein</fullName>
    </recommendedName>
</protein>
<feature type="chain" id="PRO_5023861248" description="Secreted protein" evidence="1">
    <location>
        <begin position="19"/>
        <end position="76"/>
    </location>
</feature>
<reference evidence="2 3" key="1">
    <citation type="journal article" date="2019" name="Gigascience">
        <title>Whole-genome sequence of the oriental lung fluke Paragonimus westermani.</title>
        <authorList>
            <person name="Oey H."/>
            <person name="Zakrzewski M."/>
            <person name="Narain K."/>
            <person name="Devi K.R."/>
            <person name="Agatsuma T."/>
            <person name="Nawaratna S."/>
            <person name="Gobert G.N."/>
            <person name="Jones M.K."/>
            <person name="Ragan M.A."/>
            <person name="McManus D.P."/>
            <person name="Krause L."/>
        </authorList>
    </citation>
    <scope>NUCLEOTIDE SEQUENCE [LARGE SCALE GENOMIC DNA]</scope>
    <source>
        <strain evidence="2 3">IND2009</strain>
    </source>
</reference>
<evidence type="ECO:0008006" key="4">
    <source>
        <dbReference type="Google" id="ProtNLM"/>
    </source>
</evidence>
<evidence type="ECO:0000313" key="3">
    <source>
        <dbReference type="Proteomes" id="UP000324629"/>
    </source>
</evidence>
<proteinExistence type="predicted"/>